<gene>
    <name evidence="1" type="ORF">LS48_00760</name>
</gene>
<dbReference type="RefSeq" id="WP_062618992.1">
    <property type="nucleotide sequence ID" value="NZ_JRWG01000001.1"/>
</dbReference>
<keyword evidence="2" id="KW-1185">Reference proteome</keyword>
<accession>A0A137RLG6</accession>
<organism evidence="1 2">
    <name type="scientific">Aequorivita aquimaris</name>
    <dbReference type="NCBI Taxonomy" id="1548749"/>
    <lineage>
        <taxon>Bacteria</taxon>
        <taxon>Pseudomonadati</taxon>
        <taxon>Bacteroidota</taxon>
        <taxon>Flavobacteriia</taxon>
        <taxon>Flavobacteriales</taxon>
        <taxon>Flavobacteriaceae</taxon>
        <taxon>Aequorivita</taxon>
    </lineage>
</organism>
<reference evidence="1 2" key="2">
    <citation type="journal article" date="2016" name="Int. J. Syst. Evol. Microbiol.">
        <title>Vitellibacter aquimaris sp. nov., a marine bacterium isolated from seawater.</title>
        <authorList>
            <person name="Thevarajoo S."/>
            <person name="Selvaratnam C."/>
            <person name="Goh K.M."/>
            <person name="Hong K.W."/>
            <person name="Chan X.Y."/>
            <person name="Chan K.G."/>
            <person name="Chong C.S."/>
        </authorList>
    </citation>
    <scope>NUCLEOTIDE SEQUENCE [LARGE SCALE GENOMIC DNA]</scope>
    <source>
        <strain evidence="1 2">D-24</strain>
    </source>
</reference>
<dbReference type="Proteomes" id="UP000070138">
    <property type="component" value="Unassembled WGS sequence"/>
</dbReference>
<sequence length="449" mass="52470">MVAPKNIIKKVQIGVNTPSLAHGMQLKDGLGDFFKEEILPEIDSYFNSLQKNNPKIIRIENISLEISIKEKDPLKDLKRLIIKELKRTINKENILSPEWNDFKTTSPAQNEAESFLHFLKTGTLPWWFDQKPDMWKGFFEETISKSETLKELKNLLSKATIRKRLIYQFDDNQLFKIVNSYLEKTELGDWQNKVPKKFRTQFWKAVLLYSIHKNAEEVETIFQNIPAKEVSKLLQISKESFGLDISLNTKNIQKETAEREVSLKTEKSQKEIDITDAEEEAETNKDGILVQNAGLVLLHPFLKMFFEKMDFISEKTIKPEKMDEAIHALHYLATGKEQAYEYELVFEKFLCNVPLNHPINRHILLTKEQKMACEILLEAVLGHWTALKSNSTAILQNEFLQREGKLTVSAEKQQLYIQRKTQDILLDKLPWNVHLIKIPWKEKILFVDW</sequence>
<reference evidence="2" key="1">
    <citation type="submission" date="2014-10" db="EMBL/GenBank/DDBJ databases">
        <title>Genome sequencing of Vitellibacter sp. D-24.</title>
        <authorList>
            <person name="Thevarajoo S."/>
            <person name="Selvaratnam C."/>
            <person name="Goh K.M."/>
            <person name="Chong C.S."/>
        </authorList>
    </citation>
    <scope>NUCLEOTIDE SEQUENCE [LARGE SCALE GENOMIC DNA]</scope>
    <source>
        <strain evidence="2">D-24</strain>
    </source>
</reference>
<comment type="caution">
    <text evidence="1">The sequence shown here is derived from an EMBL/GenBank/DDBJ whole genome shotgun (WGS) entry which is preliminary data.</text>
</comment>
<protein>
    <submittedName>
        <fullName evidence="1">Uncharacterized protein</fullName>
    </submittedName>
</protein>
<dbReference type="Pfam" id="PF19268">
    <property type="entry name" value="CIS_TMP"/>
    <property type="match status" value="1"/>
</dbReference>
<proteinExistence type="predicted"/>
<dbReference type="AlphaFoldDB" id="A0A137RLG6"/>
<name>A0A137RLG6_9FLAO</name>
<dbReference type="InterPro" id="IPR045538">
    <property type="entry name" value="CIS_TMP"/>
</dbReference>
<dbReference type="OrthoDB" id="1488184at2"/>
<dbReference type="PATRIC" id="fig|1548749.3.peg.163"/>
<evidence type="ECO:0000313" key="1">
    <source>
        <dbReference type="EMBL" id="KXO01043.1"/>
    </source>
</evidence>
<dbReference type="STRING" id="1548749.LS48_00760"/>
<evidence type="ECO:0000313" key="2">
    <source>
        <dbReference type="Proteomes" id="UP000070138"/>
    </source>
</evidence>
<dbReference type="EMBL" id="JRWG01000001">
    <property type="protein sequence ID" value="KXO01043.1"/>
    <property type="molecule type" value="Genomic_DNA"/>
</dbReference>